<gene>
    <name evidence="3" type="ORF">HC358_03995</name>
</gene>
<proteinExistence type="predicted"/>
<organism evidence="3 4">
    <name type="scientific">Wolbachia pipientis</name>
    <dbReference type="NCBI Taxonomy" id="955"/>
    <lineage>
        <taxon>Bacteria</taxon>
        <taxon>Pseudomonadati</taxon>
        <taxon>Pseudomonadota</taxon>
        <taxon>Alphaproteobacteria</taxon>
        <taxon>Rickettsiales</taxon>
        <taxon>Anaplasmataceae</taxon>
        <taxon>Wolbachieae</taxon>
        <taxon>Wolbachia</taxon>
    </lineage>
</organism>
<feature type="region of interest" description="Disordered" evidence="1">
    <location>
        <begin position="33"/>
        <end position="64"/>
    </location>
</feature>
<sequence>MQNYTNKKFLKNIVDSKQKKEIEELEHKKTFVPQAMKNIKEASDDERDTETPSRENQPAKEGNVQSWGARVLQNRFKIGAGAGKASSTENQLAKEGNGQSWRARIQQNRFKIIKIAVCLVYVAVGVGLYIDDNLSNIVCDPVNSTENDTLSLNLPSTCPNLMQHPYWLQCKIDENVTKLANAEKWYVDSSSSIVSNPVDSTENYTSYLYSLVLSIAGIVISYGLDMDIAVPRESFGL</sequence>
<dbReference type="EMBL" id="CP050531">
    <property type="protein sequence ID" value="QMV46204.1"/>
    <property type="molecule type" value="Genomic_DNA"/>
</dbReference>
<feature type="transmembrane region" description="Helical" evidence="2">
    <location>
        <begin position="206"/>
        <end position="224"/>
    </location>
</feature>
<evidence type="ECO:0000256" key="1">
    <source>
        <dbReference type="SAM" id="MobiDB-lite"/>
    </source>
</evidence>
<name>A0A7G5CAH0_WOLPI</name>
<keyword evidence="2" id="KW-0812">Transmembrane</keyword>
<reference evidence="4" key="1">
    <citation type="journal article" date="2020" name="Mol. Biol.">
        <title>Life and death of selfish genes: comparative genomics reveals the dynamic evolution of cytoplasmic incompatibility.</title>
        <authorList>
            <person name="Martinez J."/>
            <person name="Klasson L."/>
            <person name="Welch J."/>
            <person name="Jiggins F.M."/>
        </authorList>
    </citation>
    <scope>NUCLEOTIDE SEQUENCE [LARGE SCALE GENOMIC DNA]</scope>
</reference>
<dbReference type="AlphaFoldDB" id="A0A7G5CAH0"/>
<keyword evidence="2" id="KW-0472">Membrane</keyword>
<evidence type="ECO:0000313" key="3">
    <source>
        <dbReference type="EMBL" id="QMV46204.1"/>
    </source>
</evidence>
<keyword evidence="2" id="KW-1133">Transmembrane helix</keyword>
<dbReference type="Proteomes" id="UP000515744">
    <property type="component" value="Chromosome"/>
</dbReference>
<evidence type="ECO:0000256" key="2">
    <source>
        <dbReference type="SAM" id="Phobius"/>
    </source>
</evidence>
<accession>A0A7G5CAH0</accession>
<evidence type="ECO:0000313" key="4">
    <source>
        <dbReference type="Proteomes" id="UP000515744"/>
    </source>
</evidence>
<protein>
    <submittedName>
        <fullName evidence="3">Uncharacterized protein</fullName>
    </submittedName>
</protein>
<feature type="transmembrane region" description="Helical" evidence="2">
    <location>
        <begin position="112"/>
        <end position="130"/>
    </location>
</feature>
<reference evidence="3 4" key="2">
    <citation type="journal article" date="2020" name="Mol. Biol. Evol.">
        <title>Life and death of selfish genes: comparative genomics reveals the dynamic evolution of cytoplasmic incompatibility.</title>
        <authorList>
            <person name="Martinez J."/>
            <person name="Klasson L."/>
            <person name="Welch J."/>
            <person name="Jiggins F.M."/>
        </authorList>
    </citation>
    <scope>NUCLEOTIDE SEQUENCE [LARGE SCALE GENOMIC DNA]</scope>
    <source>
        <strain evidence="3">WStv</strain>
    </source>
</reference>
<dbReference type="RefSeq" id="WP_182158619.1">
    <property type="nucleotide sequence ID" value="NZ_CP050531.1"/>
</dbReference>